<dbReference type="InterPro" id="IPR020084">
    <property type="entry name" value="NUDIX_hydrolase_CS"/>
</dbReference>
<dbReference type="SUPFAM" id="SSF55811">
    <property type="entry name" value="Nudix"/>
    <property type="match status" value="1"/>
</dbReference>
<keyword evidence="5" id="KW-1185">Reference proteome</keyword>
<comment type="caution">
    <text evidence="4">The sequence shown here is derived from an EMBL/GenBank/DDBJ whole genome shotgun (WGS) entry which is preliminary data.</text>
</comment>
<accession>A0A4R6U2U4</accession>
<evidence type="ECO:0000256" key="1">
    <source>
        <dbReference type="ARBA" id="ARBA00001946"/>
    </source>
</evidence>
<feature type="domain" description="Nudix hydrolase" evidence="3">
    <location>
        <begin position="3"/>
        <end position="128"/>
    </location>
</feature>
<evidence type="ECO:0000256" key="2">
    <source>
        <dbReference type="ARBA" id="ARBA00022801"/>
    </source>
</evidence>
<dbReference type="GO" id="GO:0016787">
    <property type="term" value="F:hydrolase activity"/>
    <property type="evidence" value="ECO:0007669"/>
    <property type="project" value="UniProtKB-KW"/>
</dbReference>
<evidence type="ECO:0000259" key="3">
    <source>
        <dbReference type="PROSITE" id="PS51462"/>
    </source>
</evidence>
<dbReference type="InterPro" id="IPR015797">
    <property type="entry name" value="NUDIX_hydrolase-like_dom_sf"/>
</dbReference>
<dbReference type="PANTHER" id="PTHR43046">
    <property type="entry name" value="GDP-MANNOSE MANNOSYL HYDROLASE"/>
    <property type="match status" value="1"/>
</dbReference>
<dbReference type="Gene3D" id="3.90.79.10">
    <property type="entry name" value="Nucleoside Triphosphate Pyrophosphohydrolase"/>
    <property type="match status" value="1"/>
</dbReference>
<comment type="cofactor">
    <cofactor evidence="1">
        <name>Mg(2+)</name>
        <dbReference type="ChEBI" id="CHEBI:18420"/>
    </cofactor>
</comment>
<dbReference type="InterPro" id="IPR000086">
    <property type="entry name" value="NUDIX_hydrolase_dom"/>
</dbReference>
<name>A0A4R6U2U4_9BACI</name>
<reference evidence="4 5" key="1">
    <citation type="submission" date="2019-03" db="EMBL/GenBank/DDBJ databases">
        <title>Genomic Encyclopedia of Type Strains, Phase IV (KMG-IV): sequencing the most valuable type-strain genomes for metagenomic binning, comparative biology and taxonomic classification.</title>
        <authorList>
            <person name="Goeker M."/>
        </authorList>
    </citation>
    <scope>NUCLEOTIDE SEQUENCE [LARGE SCALE GENOMIC DNA]</scope>
    <source>
        <strain evidence="4 5">DSM 28697</strain>
    </source>
</reference>
<keyword evidence="2" id="KW-0378">Hydrolase</keyword>
<evidence type="ECO:0000313" key="4">
    <source>
        <dbReference type="EMBL" id="TDQ40680.1"/>
    </source>
</evidence>
<dbReference type="PROSITE" id="PS00893">
    <property type="entry name" value="NUDIX_BOX"/>
    <property type="match status" value="1"/>
</dbReference>
<proteinExistence type="predicted"/>
<protein>
    <submittedName>
        <fullName evidence="4">ADP-ribose pyrophosphatase YjhB (NUDIX family)</fullName>
    </submittedName>
</protein>
<dbReference type="AlphaFoldDB" id="A0A4R6U2U4"/>
<organism evidence="4 5">
    <name type="scientific">Aureibacillus halotolerans</name>
    <dbReference type="NCBI Taxonomy" id="1508390"/>
    <lineage>
        <taxon>Bacteria</taxon>
        <taxon>Bacillati</taxon>
        <taxon>Bacillota</taxon>
        <taxon>Bacilli</taxon>
        <taxon>Bacillales</taxon>
        <taxon>Bacillaceae</taxon>
        <taxon>Aureibacillus</taxon>
    </lineage>
</organism>
<dbReference type="RefSeq" id="WP_133579888.1">
    <property type="nucleotide sequence ID" value="NZ_SNYJ01000005.1"/>
</dbReference>
<gene>
    <name evidence="4" type="ORF">EV213_10521</name>
</gene>
<evidence type="ECO:0000313" key="5">
    <source>
        <dbReference type="Proteomes" id="UP000295632"/>
    </source>
</evidence>
<sequence>MAKWYGAAAICIDDEKNLLMVLQGKPEEEKKWSVPSGGKEGTETFEECCRREVLEETGYDVRVVEKLHTKKNEWAEVHYFLVKVIGGTPTTSNDPDGLIYDVAWKSLNDIDALVLSFPEDRSYFDLYVI</sequence>
<dbReference type="PANTHER" id="PTHR43046:SF2">
    <property type="entry name" value="8-OXO-DGTP DIPHOSPHATASE-RELATED"/>
    <property type="match status" value="1"/>
</dbReference>
<dbReference type="Proteomes" id="UP000295632">
    <property type="component" value="Unassembled WGS sequence"/>
</dbReference>
<dbReference type="Pfam" id="PF00293">
    <property type="entry name" value="NUDIX"/>
    <property type="match status" value="1"/>
</dbReference>
<dbReference type="EMBL" id="SNYJ01000005">
    <property type="protein sequence ID" value="TDQ40680.1"/>
    <property type="molecule type" value="Genomic_DNA"/>
</dbReference>
<dbReference type="OrthoDB" id="9787880at2"/>
<dbReference type="PROSITE" id="PS51462">
    <property type="entry name" value="NUDIX"/>
    <property type="match status" value="1"/>
</dbReference>